<organism evidence="2 3">
    <name type="scientific">Vanrija pseudolonga</name>
    <dbReference type="NCBI Taxonomy" id="143232"/>
    <lineage>
        <taxon>Eukaryota</taxon>
        <taxon>Fungi</taxon>
        <taxon>Dikarya</taxon>
        <taxon>Basidiomycota</taxon>
        <taxon>Agaricomycotina</taxon>
        <taxon>Tremellomycetes</taxon>
        <taxon>Trichosporonales</taxon>
        <taxon>Trichosporonaceae</taxon>
        <taxon>Vanrija</taxon>
    </lineage>
</organism>
<gene>
    <name evidence="2" type="ORF">LOC62_03G003616</name>
</gene>
<evidence type="ECO:0000313" key="2">
    <source>
        <dbReference type="EMBL" id="WOO80105.1"/>
    </source>
</evidence>
<sequence length="183" mass="20574">MNAGPSVGRFPNAHPDSPLRPAYAADYIAHLRRMIDLHDLGRLDIMDYDEGDHLCSLLESLDISPDVLKAGEEARRGDARRAYLKAQYKAHAYPGKHMAEEDAGDPEDSEEELGFDMIEERILARHIARYSELQEKKRAAARARAEDGFINKSAAANHTAAEVPPPTPARRKNFFKRLLDKLK</sequence>
<protein>
    <submittedName>
        <fullName evidence="2">Uncharacterized protein</fullName>
    </submittedName>
</protein>
<accession>A0AAF0Y4Q8</accession>
<dbReference type="GeneID" id="87806858"/>
<dbReference type="EMBL" id="CP086716">
    <property type="protein sequence ID" value="WOO80105.1"/>
    <property type="molecule type" value="Genomic_DNA"/>
</dbReference>
<keyword evidence="3" id="KW-1185">Reference proteome</keyword>
<name>A0AAF0Y4Q8_9TREE</name>
<dbReference type="AlphaFoldDB" id="A0AAF0Y4Q8"/>
<evidence type="ECO:0000313" key="3">
    <source>
        <dbReference type="Proteomes" id="UP000827549"/>
    </source>
</evidence>
<dbReference type="Proteomes" id="UP000827549">
    <property type="component" value="Chromosome 3"/>
</dbReference>
<evidence type="ECO:0000256" key="1">
    <source>
        <dbReference type="SAM" id="MobiDB-lite"/>
    </source>
</evidence>
<feature type="region of interest" description="Disordered" evidence="1">
    <location>
        <begin position="153"/>
        <end position="172"/>
    </location>
</feature>
<proteinExistence type="predicted"/>
<dbReference type="RefSeq" id="XP_062626137.1">
    <property type="nucleotide sequence ID" value="XM_062770153.1"/>
</dbReference>
<reference evidence="2" key="1">
    <citation type="submission" date="2023-10" db="EMBL/GenBank/DDBJ databases">
        <authorList>
            <person name="Noh H."/>
        </authorList>
    </citation>
    <scope>NUCLEOTIDE SEQUENCE</scope>
    <source>
        <strain evidence="2">DUCC4014</strain>
    </source>
</reference>